<dbReference type="EMBL" id="CAJOBA010057203">
    <property type="protein sequence ID" value="CAF4298349.1"/>
    <property type="molecule type" value="Genomic_DNA"/>
</dbReference>
<dbReference type="EMBL" id="CAJNOK010035136">
    <property type="protein sequence ID" value="CAF1510492.1"/>
    <property type="molecule type" value="Genomic_DNA"/>
</dbReference>
<protein>
    <submittedName>
        <fullName evidence="1">Uncharacterized protein</fullName>
    </submittedName>
</protein>
<accession>A0A8S2FM03</accession>
<dbReference type="AlphaFoldDB" id="A0A8S2FM03"/>
<evidence type="ECO:0000313" key="1">
    <source>
        <dbReference type="EMBL" id="CAF1510492.1"/>
    </source>
</evidence>
<sequence>MQGSVRAGSIKILRKVNEYLVNRIHSIEKRLENVKQLPTLDEDEKDYLEYKIPHLIIETNETNYRMTLAGFQVHHDEFNLFLEQILTLYNVAQKAINYYDQHLKQILKRITLLVKNVKPNPPQY</sequence>
<gene>
    <name evidence="1" type="ORF">OVA965_LOCUS37351</name>
    <name evidence="2" type="ORF">TMI583_LOCUS38424</name>
</gene>
<proteinExistence type="predicted"/>
<dbReference type="Proteomes" id="UP000682733">
    <property type="component" value="Unassembled WGS sequence"/>
</dbReference>
<name>A0A8S2FM03_9BILA</name>
<reference evidence="1" key="1">
    <citation type="submission" date="2021-02" db="EMBL/GenBank/DDBJ databases">
        <authorList>
            <person name="Nowell W R."/>
        </authorList>
    </citation>
    <scope>NUCLEOTIDE SEQUENCE</scope>
</reference>
<dbReference type="Proteomes" id="UP000677228">
    <property type="component" value="Unassembled WGS sequence"/>
</dbReference>
<evidence type="ECO:0000313" key="2">
    <source>
        <dbReference type="EMBL" id="CAF4298349.1"/>
    </source>
</evidence>
<organism evidence="1 3">
    <name type="scientific">Didymodactylos carnosus</name>
    <dbReference type="NCBI Taxonomy" id="1234261"/>
    <lineage>
        <taxon>Eukaryota</taxon>
        <taxon>Metazoa</taxon>
        <taxon>Spiralia</taxon>
        <taxon>Gnathifera</taxon>
        <taxon>Rotifera</taxon>
        <taxon>Eurotatoria</taxon>
        <taxon>Bdelloidea</taxon>
        <taxon>Philodinida</taxon>
        <taxon>Philodinidae</taxon>
        <taxon>Didymodactylos</taxon>
    </lineage>
</organism>
<evidence type="ECO:0000313" key="3">
    <source>
        <dbReference type="Proteomes" id="UP000677228"/>
    </source>
</evidence>
<comment type="caution">
    <text evidence="1">The sequence shown here is derived from an EMBL/GenBank/DDBJ whole genome shotgun (WGS) entry which is preliminary data.</text>
</comment>